<dbReference type="SUPFAM" id="SSF52540">
    <property type="entry name" value="P-loop containing nucleoside triphosphate hydrolases"/>
    <property type="match status" value="1"/>
</dbReference>
<reference evidence="4 5" key="1">
    <citation type="journal article" date="2021" name="Elife">
        <title>Chloroplast acquisition without the gene transfer in kleptoplastic sea slugs, Plakobranchus ocellatus.</title>
        <authorList>
            <person name="Maeda T."/>
            <person name="Takahashi S."/>
            <person name="Yoshida T."/>
            <person name="Shimamura S."/>
            <person name="Takaki Y."/>
            <person name="Nagai Y."/>
            <person name="Toyoda A."/>
            <person name="Suzuki Y."/>
            <person name="Arimoto A."/>
            <person name="Ishii H."/>
            <person name="Satoh N."/>
            <person name="Nishiyama T."/>
            <person name="Hasebe M."/>
            <person name="Maruyama T."/>
            <person name="Minagawa J."/>
            <person name="Obokata J."/>
            <person name="Shigenobu S."/>
        </authorList>
    </citation>
    <scope>NUCLEOTIDE SEQUENCE [LARGE SCALE GENOMIC DNA]</scope>
</reference>
<dbReference type="PANTHER" id="PTHR11783">
    <property type="entry name" value="SULFOTRANSFERASE SULT"/>
    <property type="match status" value="1"/>
</dbReference>
<comment type="caution">
    <text evidence="4">The sequence shown here is derived from an EMBL/GenBank/DDBJ whole genome shotgun (WGS) entry which is preliminary data.</text>
</comment>
<keyword evidence="5" id="KW-1185">Reference proteome</keyword>
<evidence type="ECO:0000256" key="2">
    <source>
        <dbReference type="ARBA" id="ARBA00022679"/>
    </source>
</evidence>
<dbReference type="InterPro" id="IPR000863">
    <property type="entry name" value="Sulfotransferase_dom"/>
</dbReference>
<gene>
    <name evidence="4" type="ORF">PoB_003372400</name>
</gene>
<feature type="domain" description="Sulfotransferase" evidence="3">
    <location>
        <begin position="53"/>
        <end position="81"/>
    </location>
</feature>
<name>A0AAV4AHQ9_9GAST</name>
<dbReference type="InterPro" id="IPR027417">
    <property type="entry name" value="P-loop_NTPase"/>
</dbReference>
<evidence type="ECO:0000259" key="3">
    <source>
        <dbReference type="Pfam" id="PF00685"/>
    </source>
</evidence>
<proteinExistence type="inferred from homology"/>
<accession>A0AAV4AHQ9</accession>
<organism evidence="4 5">
    <name type="scientific">Plakobranchus ocellatus</name>
    <dbReference type="NCBI Taxonomy" id="259542"/>
    <lineage>
        <taxon>Eukaryota</taxon>
        <taxon>Metazoa</taxon>
        <taxon>Spiralia</taxon>
        <taxon>Lophotrochozoa</taxon>
        <taxon>Mollusca</taxon>
        <taxon>Gastropoda</taxon>
        <taxon>Heterobranchia</taxon>
        <taxon>Euthyneura</taxon>
        <taxon>Panpulmonata</taxon>
        <taxon>Sacoglossa</taxon>
        <taxon>Placobranchoidea</taxon>
        <taxon>Plakobranchidae</taxon>
        <taxon>Plakobranchus</taxon>
    </lineage>
</organism>
<dbReference type="Gene3D" id="3.40.50.300">
    <property type="entry name" value="P-loop containing nucleotide triphosphate hydrolases"/>
    <property type="match status" value="1"/>
</dbReference>
<dbReference type="Pfam" id="PF00685">
    <property type="entry name" value="Sulfotransfer_1"/>
    <property type="match status" value="2"/>
</dbReference>
<dbReference type="EMBL" id="BLXT01003846">
    <property type="protein sequence ID" value="GFO07219.1"/>
    <property type="molecule type" value="Genomic_DNA"/>
</dbReference>
<evidence type="ECO:0000313" key="4">
    <source>
        <dbReference type="EMBL" id="GFO07219.1"/>
    </source>
</evidence>
<feature type="domain" description="Sulfotransferase" evidence="3">
    <location>
        <begin position="84"/>
        <end position="223"/>
    </location>
</feature>
<sequence length="234" mass="27446">MEQEADSVEVEELTLPEYDNGTKSYLMKYRDYFLMVDFPPNLKSIPSFEVREDDIWIVTFPKAGTTWLQEIVYLVMNNADTGKALQIIYIYRNPKDTVVSYHSFFVKFLSTTKFTGNFEDFCRLFTEGKVLFGPWWKHVTEAWARRHGDNFLLLCYEDLQVDLNKNVRVVAEFLGKSLTDDQVSLIVKHCSFDSMKNNNSVNYEWYKDQGVARKEISFLRNELVPHSAFSDVVY</sequence>
<keyword evidence="2" id="KW-0808">Transferase</keyword>
<comment type="similarity">
    <text evidence="1">Belongs to the sulfotransferase 1 family.</text>
</comment>
<evidence type="ECO:0000313" key="5">
    <source>
        <dbReference type="Proteomes" id="UP000735302"/>
    </source>
</evidence>
<evidence type="ECO:0000256" key="1">
    <source>
        <dbReference type="ARBA" id="ARBA00005771"/>
    </source>
</evidence>
<dbReference type="GO" id="GO:0008146">
    <property type="term" value="F:sulfotransferase activity"/>
    <property type="evidence" value="ECO:0007669"/>
    <property type="project" value="InterPro"/>
</dbReference>
<dbReference type="AlphaFoldDB" id="A0AAV4AHQ9"/>
<protein>
    <submittedName>
        <fullName evidence="4">Sulfotransferase</fullName>
    </submittedName>
</protein>
<dbReference type="Proteomes" id="UP000735302">
    <property type="component" value="Unassembled WGS sequence"/>
</dbReference>